<evidence type="ECO:0000313" key="6">
    <source>
        <dbReference type="EMBL" id="WGI20065.1"/>
    </source>
</evidence>
<evidence type="ECO:0000256" key="3">
    <source>
        <dbReference type="ARBA" id="ARBA00023002"/>
    </source>
</evidence>
<reference evidence="5 7" key="1">
    <citation type="submission" date="2018-02" db="EMBL/GenBank/DDBJ databases">
        <authorList>
            <person name="Rodrigo-Torres L."/>
            <person name="Arahal R. D."/>
            <person name="Lucena T."/>
        </authorList>
    </citation>
    <scope>NUCLEOTIDE SEQUENCE [LARGE SCALE GENOMIC DNA]</scope>
    <source>
        <strain evidence="5 7">CECT 9267</strain>
    </source>
</reference>
<dbReference type="FunFam" id="3.40.109.10:FF:000001">
    <property type="entry name" value="Nitroreductase family"/>
    <property type="match status" value="1"/>
</dbReference>
<dbReference type="GO" id="GO:0016491">
    <property type="term" value="F:oxidoreductase activity"/>
    <property type="evidence" value="ECO:0007669"/>
    <property type="project" value="UniProtKB-KW"/>
</dbReference>
<evidence type="ECO:0000313" key="7">
    <source>
        <dbReference type="Proteomes" id="UP000239650"/>
    </source>
</evidence>
<dbReference type="GO" id="GO:0034599">
    <property type="term" value="P:cellular response to oxidative stress"/>
    <property type="evidence" value="ECO:0007669"/>
    <property type="project" value="InterPro"/>
</dbReference>
<dbReference type="InterPro" id="IPR000415">
    <property type="entry name" value="Nitroreductase-like"/>
</dbReference>
<name>A0A094XYD6_LATSK</name>
<dbReference type="SUPFAM" id="SSF55469">
    <property type="entry name" value="FMN-dependent nitroreductase-like"/>
    <property type="match status" value="1"/>
</dbReference>
<feature type="domain" description="Nitroreductase" evidence="4">
    <location>
        <begin position="10"/>
        <end position="177"/>
    </location>
</feature>
<evidence type="ECO:0000259" key="4">
    <source>
        <dbReference type="Pfam" id="PF00881"/>
    </source>
</evidence>
<accession>A0A094XYD6</accession>
<dbReference type="Proteomes" id="UP000239650">
    <property type="component" value="Unassembled WGS sequence"/>
</dbReference>
<evidence type="ECO:0000256" key="2">
    <source>
        <dbReference type="ARBA" id="ARBA00022490"/>
    </source>
</evidence>
<dbReference type="EMBL" id="CP122959">
    <property type="protein sequence ID" value="WGI20065.1"/>
    <property type="molecule type" value="Genomic_DNA"/>
</dbReference>
<dbReference type="AlphaFoldDB" id="A0A094XYD6"/>
<dbReference type="Gene3D" id="3.40.109.10">
    <property type="entry name" value="NADH Oxidase"/>
    <property type="match status" value="1"/>
</dbReference>
<comment type="subcellular location">
    <subcellularLocation>
        <location evidence="1">Cytoplasm</location>
    </subcellularLocation>
</comment>
<proteinExistence type="predicted"/>
<organism evidence="5 7">
    <name type="scientific">Latilactobacillus sakei</name>
    <name type="common">Lactobacillus sakei</name>
    <dbReference type="NCBI Taxonomy" id="1599"/>
    <lineage>
        <taxon>Bacteria</taxon>
        <taxon>Bacillati</taxon>
        <taxon>Bacillota</taxon>
        <taxon>Bacilli</taxon>
        <taxon>Lactobacillales</taxon>
        <taxon>Lactobacillaceae</taxon>
        <taxon>Latilactobacillus</taxon>
    </lineage>
</organism>
<evidence type="ECO:0000256" key="1">
    <source>
        <dbReference type="ARBA" id="ARBA00004496"/>
    </source>
</evidence>
<dbReference type="Proteomes" id="UP001179858">
    <property type="component" value="Chromosome"/>
</dbReference>
<dbReference type="GO" id="GO:0005737">
    <property type="term" value="C:cytoplasm"/>
    <property type="evidence" value="ECO:0007669"/>
    <property type="project" value="UniProtKB-SubCell"/>
</dbReference>
<dbReference type="Pfam" id="PF00881">
    <property type="entry name" value="Nitroreductase"/>
    <property type="match status" value="1"/>
</dbReference>
<dbReference type="CDD" id="cd02140">
    <property type="entry name" value="Frm2-like"/>
    <property type="match status" value="1"/>
</dbReference>
<dbReference type="PANTHER" id="PTHR43035:SF1">
    <property type="entry name" value="FATTY ACID REPRESSION MUTANT PROTEIN 2-RELATED"/>
    <property type="match status" value="1"/>
</dbReference>
<gene>
    <name evidence="5" type="ORF">LAS9267_00278</name>
    <name evidence="6" type="ORF">QBD03_04965</name>
</gene>
<evidence type="ECO:0000313" key="5">
    <source>
        <dbReference type="EMBL" id="SPE18741.1"/>
    </source>
</evidence>
<keyword evidence="2" id="KW-0963">Cytoplasm</keyword>
<protein>
    <submittedName>
        <fullName evidence="5">Nitroreductase family protein</fullName>
    </submittedName>
</protein>
<dbReference type="RefSeq" id="WP_016265012.1">
    <property type="nucleotide sequence ID" value="NZ_AP017931.1"/>
</dbReference>
<dbReference type="GeneID" id="57133692"/>
<dbReference type="EMBL" id="OKRC01000001">
    <property type="protein sequence ID" value="SPE18741.1"/>
    <property type="molecule type" value="Genomic_DNA"/>
</dbReference>
<sequence>MTNLFDLQQQRRSIYALGQNIDLTEAEVSELIFKTIKETPSAFNGQGSRAVILFGEANNTLWNDITASALKPLTPAEYFPNTQAKLASFAGGVGTILFFEDQDIIKGFQENVPLYAENFPVWAEQSNGMAQYATWMALAEQNIGANLQHYNPVIDEAVAAKWNIPSNWKLRAQMPFGSIENPADAKEYATVEDRFTTYNK</sequence>
<reference evidence="6" key="2">
    <citation type="submission" date="2023-04" db="EMBL/GenBank/DDBJ databases">
        <title>Novel strain of Lactilactobacillus sakei and use thereof.</title>
        <authorList>
            <person name="Kim S.Y."/>
        </authorList>
    </citation>
    <scope>NUCLEOTIDE SEQUENCE</scope>
    <source>
        <strain evidence="6">HUP1</strain>
    </source>
</reference>
<keyword evidence="3" id="KW-0560">Oxidoreductase</keyword>
<dbReference type="InterPro" id="IPR029479">
    <property type="entry name" value="Nitroreductase"/>
</dbReference>
<dbReference type="PANTHER" id="PTHR43035">
    <property type="entry name" value="FATTY ACID REPRESSION MUTANT PROTEIN 2-RELATED"/>
    <property type="match status" value="1"/>
</dbReference>
<dbReference type="InterPro" id="IPR033877">
    <property type="entry name" value="Frm2/Hbn1"/>
</dbReference>